<reference evidence="3" key="1">
    <citation type="journal article" date="2019" name="Int. J. Syst. Evol. Microbiol.">
        <title>The Global Catalogue of Microorganisms (GCM) 10K type strain sequencing project: providing services to taxonomists for standard genome sequencing and annotation.</title>
        <authorList>
            <consortium name="The Broad Institute Genomics Platform"/>
            <consortium name="The Broad Institute Genome Sequencing Center for Infectious Disease"/>
            <person name="Wu L."/>
            <person name="Ma J."/>
        </authorList>
    </citation>
    <scope>NUCLEOTIDE SEQUENCE [LARGE SCALE GENOMIC DNA]</scope>
    <source>
        <strain evidence="3">KCTC 3950</strain>
    </source>
</reference>
<comment type="caution">
    <text evidence="2">The sequence shown here is derived from an EMBL/GenBank/DDBJ whole genome shotgun (WGS) entry which is preliminary data.</text>
</comment>
<dbReference type="RefSeq" id="WP_377600040.1">
    <property type="nucleotide sequence ID" value="NZ_JBHUME010000002.1"/>
</dbReference>
<dbReference type="Gene3D" id="3.30.460.10">
    <property type="entry name" value="Beta Polymerase, domain 2"/>
    <property type="match status" value="1"/>
</dbReference>
<name>A0ABW5P938_9BACL</name>
<dbReference type="InterPro" id="IPR043519">
    <property type="entry name" value="NT_sf"/>
</dbReference>
<keyword evidence="3" id="KW-1185">Reference proteome</keyword>
<evidence type="ECO:0000313" key="2">
    <source>
        <dbReference type="EMBL" id="MFD2611433.1"/>
    </source>
</evidence>
<dbReference type="Pfam" id="PF01909">
    <property type="entry name" value="NTP_transf_2"/>
    <property type="match status" value="1"/>
</dbReference>
<gene>
    <name evidence="2" type="ORF">ACFSUF_03235</name>
</gene>
<evidence type="ECO:0000259" key="1">
    <source>
        <dbReference type="Pfam" id="PF01909"/>
    </source>
</evidence>
<sequence>MAELADWKERDLGLPREREGLLQKVMEDLLQDPNVLGVFLGGSLAKDNPDLYSDIDLRVVVAPEQLDRYIRAKKQRPSAWGNVLFYEDISPGAPFTIAHFDCFLKVDVFYYKPDDIQPSLWLQHMKIMKDWDGVLERVYEASGRLQYAPSLEEVEVWRGKVLAYIGEVYRRVRRKEWFYALTQINSLCWFIVNGWNMEADRMSGGGWDWSKLQGSRSPLESWQLELLEQWFAPSTAEEMIGVLNGITPEFLRLNQVLSARVGLAEEREMCEQVIGSVLGGK</sequence>
<dbReference type="CDD" id="cd05403">
    <property type="entry name" value="NT_KNTase_like"/>
    <property type="match status" value="1"/>
</dbReference>
<dbReference type="InterPro" id="IPR002934">
    <property type="entry name" value="Polymerase_NTP_transf_dom"/>
</dbReference>
<protein>
    <submittedName>
        <fullName evidence="2">Nucleotidyltransferase domain-containing protein</fullName>
    </submittedName>
</protein>
<dbReference type="Proteomes" id="UP001597541">
    <property type="component" value="Unassembled WGS sequence"/>
</dbReference>
<organism evidence="2 3">
    <name type="scientific">Paenibacillus gansuensis</name>
    <dbReference type="NCBI Taxonomy" id="306542"/>
    <lineage>
        <taxon>Bacteria</taxon>
        <taxon>Bacillati</taxon>
        <taxon>Bacillota</taxon>
        <taxon>Bacilli</taxon>
        <taxon>Bacillales</taxon>
        <taxon>Paenibacillaceae</taxon>
        <taxon>Paenibacillus</taxon>
    </lineage>
</organism>
<feature type="domain" description="Polymerase nucleotidyl transferase" evidence="1">
    <location>
        <begin position="24"/>
        <end position="67"/>
    </location>
</feature>
<evidence type="ECO:0000313" key="3">
    <source>
        <dbReference type="Proteomes" id="UP001597541"/>
    </source>
</evidence>
<dbReference type="SUPFAM" id="SSF81301">
    <property type="entry name" value="Nucleotidyltransferase"/>
    <property type="match status" value="1"/>
</dbReference>
<dbReference type="EMBL" id="JBHUME010000002">
    <property type="protein sequence ID" value="MFD2611433.1"/>
    <property type="molecule type" value="Genomic_DNA"/>
</dbReference>
<accession>A0ABW5P938</accession>
<proteinExistence type="predicted"/>